<dbReference type="InterPro" id="IPR000801">
    <property type="entry name" value="Esterase-like"/>
</dbReference>
<keyword evidence="2" id="KW-1185">Reference proteome</keyword>
<evidence type="ECO:0000313" key="1">
    <source>
        <dbReference type="EMBL" id="MDM8157972.1"/>
    </source>
</evidence>
<accession>A0ABT7UEB5</accession>
<gene>
    <name evidence="1" type="ORF">QUV96_10050</name>
</gene>
<protein>
    <submittedName>
        <fullName evidence="1">Alpha/beta hydrolase-fold protein</fullName>
    </submittedName>
</protein>
<dbReference type="InterPro" id="IPR050583">
    <property type="entry name" value="Mycobacterial_A85_antigen"/>
</dbReference>
<keyword evidence="1" id="KW-0378">Hydrolase</keyword>
<dbReference type="SUPFAM" id="SSF53474">
    <property type="entry name" value="alpha/beta-Hydrolases"/>
    <property type="match status" value="1"/>
</dbReference>
<name>A0ABT7UEB5_9FIRM</name>
<dbReference type="Proteomes" id="UP001529340">
    <property type="component" value="Unassembled WGS sequence"/>
</dbReference>
<dbReference type="EMBL" id="JAUDCG010000056">
    <property type="protein sequence ID" value="MDM8157972.1"/>
    <property type="molecule type" value="Genomic_DNA"/>
</dbReference>
<dbReference type="PANTHER" id="PTHR48098">
    <property type="entry name" value="ENTEROCHELIN ESTERASE-RELATED"/>
    <property type="match status" value="1"/>
</dbReference>
<reference evidence="1 2" key="3">
    <citation type="submission" date="2023-06" db="EMBL/GenBank/DDBJ databases">
        <authorList>
            <person name="Zeman M."/>
            <person name="Kubasova T."/>
            <person name="Jahodarova E."/>
            <person name="Nykrynova M."/>
            <person name="Rychlik I."/>
        </authorList>
    </citation>
    <scope>NUCLEOTIDE SEQUENCE [LARGE SCALE GENOMIC DNA]</scope>
    <source>
        <strain evidence="1 2">ET39</strain>
    </source>
</reference>
<dbReference type="Gene3D" id="3.40.50.1820">
    <property type="entry name" value="alpha/beta hydrolase"/>
    <property type="match status" value="1"/>
</dbReference>
<dbReference type="PANTHER" id="PTHR48098:SF3">
    <property type="entry name" value="IRON(III) ENTEROBACTIN ESTERASE"/>
    <property type="match status" value="1"/>
</dbReference>
<dbReference type="GO" id="GO:0016787">
    <property type="term" value="F:hydrolase activity"/>
    <property type="evidence" value="ECO:0007669"/>
    <property type="project" value="UniProtKB-KW"/>
</dbReference>
<organism evidence="1 2">
    <name type="scientific">Amedibacillus dolichus</name>
    <dbReference type="NCBI Taxonomy" id="31971"/>
    <lineage>
        <taxon>Bacteria</taxon>
        <taxon>Bacillati</taxon>
        <taxon>Bacillota</taxon>
        <taxon>Erysipelotrichia</taxon>
        <taxon>Erysipelotrichales</taxon>
        <taxon>Erysipelotrichaceae</taxon>
        <taxon>Amedibacillus</taxon>
    </lineage>
</organism>
<comment type="caution">
    <text evidence="1">The sequence shown here is derived from an EMBL/GenBank/DDBJ whole genome shotgun (WGS) entry which is preliminary data.</text>
</comment>
<dbReference type="RefSeq" id="WP_289608410.1">
    <property type="nucleotide sequence ID" value="NZ_JAUDCG010000056.1"/>
</dbReference>
<dbReference type="Pfam" id="PF00756">
    <property type="entry name" value="Esterase"/>
    <property type="match status" value="1"/>
</dbReference>
<proteinExistence type="predicted"/>
<reference evidence="1 2" key="1">
    <citation type="submission" date="2023-06" db="EMBL/GenBank/DDBJ databases">
        <title>Identification and characterization of horizontal gene transfer across gut microbiota members of farm animals based on homology search.</title>
        <authorList>
            <person name="Schwarzerova J."/>
            <person name="Nykrynova M."/>
            <person name="Jureckova K."/>
            <person name="Cejkova D."/>
            <person name="Rychlik I."/>
        </authorList>
    </citation>
    <scope>NUCLEOTIDE SEQUENCE [LARGE SCALE GENOMIC DNA]</scope>
    <source>
        <strain evidence="1 2">ET39</strain>
    </source>
</reference>
<sequence length="250" mass="29742">MKEQHNRHYSRHLQREMEMSIYGHAGKPCLVFPPQDGKHGDWKAFGMIDAMADYINDGRIQVFCCDSIDEETWSNQYGDPRQRIERQEAYFNYICEELVDWILDINEADCGLRAGKLMTTGASMGGYHAVNCMMRRPDLFDKVLSLSGLFQSDYFFHDYHDDLTYANSPLNFLQNMPLDHPYIRMYNESEIILCCGQGAWEEQMIDHMHRMQDVFARKGIEAWIDFWGYDVNHDWPWWRRQIVYFLQFLV</sequence>
<evidence type="ECO:0000313" key="2">
    <source>
        <dbReference type="Proteomes" id="UP001529340"/>
    </source>
</evidence>
<dbReference type="InterPro" id="IPR029058">
    <property type="entry name" value="AB_hydrolase_fold"/>
</dbReference>
<reference evidence="2" key="2">
    <citation type="submission" date="2023-06" db="EMBL/GenBank/DDBJ databases">
        <title>Identification and characterization of horizontal gene transfer across gut microbiota members of farm animals based on homology search.</title>
        <authorList>
            <person name="Zeman M."/>
            <person name="Kubasova T."/>
            <person name="Jahodarova E."/>
            <person name="Nykrynova M."/>
            <person name="Rychlik I."/>
        </authorList>
    </citation>
    <scope>NUCLEOTIDE SEQUENCE [LARGE SCALE GENOMIC DNA]</scope>
    <source>
        <strain evidence="2">ET39</strain>
    </source>
</reference>